<dbReference type="Pfam" id="PF13439">
    <property type="entry name" value="Glyco_transf_4"/>
    <property type="match status" value="1"/>
</dbReference>
<dbReference type="EMBL" id="JAETYU010000025">
    <property type="protein sequence ID" value="MBL6205262.1"/>
    <property type="molecule type" value="Genomic_DNA"/>
</dbReference>
<comment type="caution">
    <text evidence="3">The sequence shown here is derived from an EMBL/GenBank/DDBJ whole genome shotgun (WGS) entry which is preliminary data.</text>
</comment>
<feature type="domain" description="Glycosyltransferase subfamily 4-like N-terminal" evidence="2">
    <location>
        <begin position="25"/>
        <end position="181"/>
    </location>
</feature>
<feature type="domain" description="Glycosyl transferase family 1" evidence="1">
    <location>
        <begin position="183"/>
        <end position="328"/>
    </location>
</feature>
<dbReference type="InterPro" id="IPR001296">
    <property type="entry name" value="Glyco_trans_1"/>
</dbReference>
<dbReference type="GO" id="GO:0016757">
    <property type="term" value="F:glycosyltransferase activity"/>
    <property type="evidence" value="ECO:0007669"/>
    <property type="project" value="InterPro"/>
</dbReference>
<name>A0AAW4F8V6_ECOLX</name>
<proteinExistence type="predicted"/>
<reference evidence="3" key="1">
    <citation type="submission" date="2021-01" db="EMBL/GenBank/DDBJ databases">
        <title>Genomes of Escherichia coli STEC strains from raw meat-based diets for companion animals.</title>
        <authorList>
            <person name="Stevens M.J.A."/>
            <person name="Stephan R."/>
        </authorList>
    </citation>
    <scope>NUCLEOTIDE SEQUENCE</scope>
    <source>
        <strain evidence="3">ATC7-7</strain>
    </source>
</reference>
<evidence type="ECO:0000313" key="3">
    <source>
        <dbReference type="EMBL" id="MBL6205262.1"/>
    </source>
</evidence>
<dbReference type="Gene3D" id="3.40.50.2000">
    <property type="entry name" value="Glycogen Phosphorylase B"/>
    <property type="match status" value="2"/>
</dbReference>
<dbReference type="Pfam" id="PF00534">
    <property type="entry name" value="Glycos_transf_1"/>
    <property type="match status" value="1"/>
</dbReference>
<dbReference type="SUPFAM" id="SSF53756">
    <property type="entry name" value="UDP-Glycosyltransferase/glycogen phosphorylase"/>
    <property type="match status" value="1"/>
</dbReference>
<sequence length="358" mass="40499">MTNSDTSDLYNNQKNIVFVITKSEVGGAQTWVSQLKFILEEKHNIFLITSETGWLTDYFEPEKVKIVPGLVSMLKPGAIFKISSALKEFNADLVISNSATAGLYSRLAKIFYRHKHIYVSHGWSCIYNGGRFEKIFCLIERFLSLLTNKILCVSINDQYNATHVIGINADKTVVIRNSINPMEKKNFINKKFKILFVGRMSYPKRPDLLAEAAVYFPDVVFDFVGGGPLLSELKKKYQSSPNIRFLGEIGSFKNFKDYELFVLASESEGLPMSALEAATAGLPLLLSDVGGCNELILESITGDKNGLLFNNKLSELVSQIREIINNYELFYYAANDISDKFDINKHKDYYYQLIDNLC</sequence>
<dbReference type="RefSeq" id="WP_044808056.1">
    <property type="nucleotide sequence ID" value="NZ_CCQI01000035.1"/>
</dbReference>
<dbReference type="GO" id="GO:1901135">
    <property type="term" value="P:carbohydrate derivative metabolic process"/>
    <property type="evidence" value="ECO:0007669"/>
    <property type="project" value="UniProtKB-ARBA"/>
</dbReference>
<evidence type="ECO:0000259" key="2">
    <source>
        <dbReference type="Pfam" id="PF13439"/>
    </source>
</evidence>
<evidence type="ECO:0000259" key="1">
    <source>
        <dbReference type="Pfam" id="PF00534"/>
    </source>
</evidence>
<dbReference type="AlphaFoldDB" id="A0AAW4F8V6"/>
<dbReference type="PANTHER" id="PTHR12526">
    <property type="entry name" value="GLYCOSYLTRANSFERASE"/>
    <property type="match status" value="1"/>
</dbReference>
<accession>A0AAW4F8V6</accession>
<gene>
    <name evidence="3" type="ORF">JNA68_18970</name>
</gene>
<organism evidence="3 4">
    <name type="scientific">Escherichia coli</name>
    <dbReference type="NCBI Taxonomy" id="562"/>
    <lineage>
        <taxon>Bacteria</taxon>
        <taxon>Pseudomonadati</taxon>
        <taxon>Pseudomonadota</taxon>
        <taxon>Gammaproteobacteria</taxon>
        <taxon>Enterobacterales</taxon>
        <taxon>Enterobacteriaceae</taxon>
        <taxon>Escherichia</taxon>
    </lineage>
</organism>
<dbReference type="PANTHER" id="PTHR12526:SF630">
    <property type="entry name" value="GLYCOSYLTRANSFERASE"/>
    <property type="match status" value="1"/>
</dbReference>
<dbReference type="InterPro" id="IPR028098">
    <property type="entry name" value="Glyco_trans_4-like_N"/>
</dbReference>
<protein>
    <submittedName>
        <fullName evidence="3">Glycosyltransferase</fullName>
    </submittedName>
</protein>
<dbReference type="Proteomes" id="UP000655659">
    <property type="component" value="Unassembled WGS sequence"/>
</dbReference>
<evidence type="ECO:0000313" key="4">
    <source>
        <dbReference type="Proteomes" id="UP000655659"/>
    </source>
</evidence>